<gene>
    <name evidence="3" type="ORF">I215_02988</name>
</gene>
<feature type="chain" id="PRO_5003862950" evidence="1">
    <location>
        <begin position="19"/>
        <end position="277"/>
    </location>
</feature>
<evidence type="ECO:0000259" key="2">
    <source>
        <dbReference type="Pfam" id="PF03372"/>
    </source>
</evidence>
<dbReference type="EMBL" id="AMSG01000002">
    <property type="protein sequence ID" value="EKF56454.1"/>
    <property type="molecule type" value="Genomic_DNA"/>
</dbReference>
<dbReference type="AlphaFoldDB" id="K2PYC9"/>
<feature type="domain" description="Endonuclease/exonuclease/phosphatase" evidence="2">
    <location>
        <begin position="24"/>
        <end position="267"/>
    </location>
</feature>
<keyword evidence="3" id="KW-0540">Nuclease</keyword>
<dbReference type="eggNOG" id="COG3568">
    <property type="taxonomic scope" value="Bacteria"/>
</dbReference>
<dbReference type="RefSeq" id="WP_008990473.1">
    <property type="nucleotide sequence ID" value="NZ_AMSG01000002.1"/>
</dbReference>
<dbReference type="PANTHER" id="PTHR12121:SF36">
    <property type="entry name" value="ENDONUCLEASE_EXONUCLEASE_PHOSPHATASE DOMAIN-CONTAINING PROTEIN"/>
    <property type="match status" value="1"/>
</dbReference>
<keyword evidence="4" id="KW-1185">Reference proteome</keyword>
<evidence type="ECO:0000256" key="1">
    <source>
        <dbReference type="SAM" id="SignalP"/>
    </source>
</evidence>
<protein>
    <submittedName>
        <fullName evidence="3">Endonuclease/exonuclease/phosphatase</fullName>
    </submittedName>
</protein>
<dbReference type="InterPro" id="IPR036691">
    <property type="entry name" value="Endo/exonu/phosph_ase_sf"/>
</dbReference>
<proteinExistence type="predicted"/>
<keyword evidence="3" id="KW-0255">Endonuclease</keyword>
<sequence>MRILNLLLAALLCSLTYAQDLQVMSYNIKYDNTSDSVNNWENRKTFLTSQLNYYDADIIGTQEGLHHQLEDIKAALDRYDYVGIGRDKGNTEGEYSAIFYNTQQVEVLKQGTFWLSPTSDKPSKGWDAALNRICTYALFKDKDTDHSFWVFNTHFDHKGETARLESSKLILQKINEVNTDNKAVVLTGDFNLTDQQQGIRIITSQMVDTHKAAGDNAFGPKGTFNGFHFEKPVTDKIDYVFISEGGFKVLKSGILSDSQDCKYPSDHFPVLVDLDFK</sequence>
<dbReference type="GO" id="GO:0000175">
    <property type="term" value="F:3'-5'-RNA exonuclease activity"/>
    <property type="evidence" value="ECO:0007669"/>
    <property type="project" value="TreeGrafter"/>
</dbReference>
<dbReference type="PATRIC" id="fig|555500.3.peg.621"/>
<accession>K2PYC9</accession>
<dbReference type="STRING" id="555500.I215_02988"/>
<keyword evidence="3" id="KW-0269">Exonuclease</keyword>
<name>K2PYC9_9FLAO</name>
<dbReference type="Proteomes" id="UP000007364">
    <property type="component" value="Unassembled WGS sequence"/>
</dbReference>
<keyword evidence="3" id="KW-0378">Hydrolase</keyword>
<dbReference type="Gene3D" id="3.60.10.10">
    <property type="entry name" value="Endonuclease/exonuclease/phosphatase"/>
    <property type="match status" value="1"/>
</dbReference>
<dbReference type="PANTHER" id="PTHR12121">
    <property type="entry name" value="CARBON CATABOLITE REPRESSOR PROTEIN 4"/>
    <property type="match status" value="1"/>
</dbReference>
<dbReference type="InterPro" id="IPR005135">
    <property type="entry name" value="Endo/exonuclease/phosphatase"/>
</dbReference>
<evidence type="ECO:0000313" key="4">
    <source>
        <dbReference type="Proteomes" id="UP000007364"/>
    </source>
</evidence>
<dbReference type="InterPro" id="IPR050410">
    <property type="entry name" value="CCR4/nocturin_mRNA_transcr"/>
</dbReference>
<reference evidence="3 4" key="1">
    <citation type="journal article" date="2012" name="J. Bacteriol.">
        <title>Genome Sequence of Galbibacter marinum Type Strain ck-I2-15.</title>
        <authorList>
            <person name="Lai Q."/>
            <person name="Li C."/>
            <person name="Shao Z."/>
        </authorList>
    </citation>
    <scope>NUCLEOTIDE SEQUENCE [LARGE SCALE GENOMIC DNA]</scope>
    <source>
        <strain evidence="4">ck-I2-15</strain>
    </source>
</reference>
<dbReference type="Pfam" id="PF03372">
    <property type="entry name" value="Exo_endo_phos"/>
    <property type="match status" value="1"/>
</dbReference>
<feature type="signal peptide" evidence="1">
    <location>
        <begin position="1"/>
        <end position="18"/>
    </location>
</feature>
<comment type="caution">
    <text evidence="3">The sequence shown here is derived from an EMBL/GenBank/DDBJ whole genome shotgun (WGS) entry which is preliminary data.</text>
</comment>
<dbReference type="GO" id="GO:0004519">
    <property type="term" value="F:endonuclease activity"/>
    <property type="evidence" value="ECO:0007669"/>
    <property type="project" value="UniProtKB-KW"/>
</dbReference>
<organism evidence="3 4">
    <name type="scientific">Galbibacter marinus</name>
    <dbReference type="NCBI Taxonomy" id="555500"/>
    <lineage>
        <taxon>Bacteria</taxon>
        <taxon>Pseudomonadati</taxon>
        <taxon>Bacteroidota</taxon>
        <taxon>Flavobacteriia</taxon>
        <taxon>Flavobacteriales</taxon>
        <taxon>Flavobacteriaceae</taxon>
        <taxon>Galbibacter</taxon>
    </lineage>
</organism>
<keyword evidence="1" id="KW-0732">Signal</keyword>
<dbReference type="CDD" id="cd09083">
    <property type="entry name" value="EEP-1"/>
    <property type="match status" value="1"/>
</dbReference>
<evidence type="ECO:0000313" key="3">
    <source>
        <dbReference type="EMBL" id="EKF56454.1"/>
    </source>
</evidence>
<dbReference type="SUPFAM" id="SSF56219">
    <property type="entry name" value="DNase I-like"/>
    <property type="match status" value="1"/>
</dbReference>
<dbReference type="OrthoDB" id="9793162at2"/>